<keyword evidence="2" id="KW-0472">Membrane</keyword>
<reference evidence="3 4" key="1">
    <citation type="submission" date="2018-10" db="EMBL/GenBank/DDBJ databases">
        <title>Sequencing the genomes of 1000 actinobacteria strains.</title>
        <authorList>
            <person name="Klenk H.-P."/>
        </authorList>
    </citation>
    <scope>NUCLEOTIDE SEQUENCE [LARGE SCALE GENOMIC DNA]</scope>
    <source>
        <strain evidence="3 4">DSM 17894</strain>
    </source>
</reference>
<dbReference type="RefSeq" id="WP_121368950.1">
    <property type="nucleotide sequence ID" value="NZ_RBKS01000001.1"/>
</dbReference>
<keyword evidence="4" id="KW-1185">Reference proteome</keyword>
<dbReference type="AlphaFoldDB" id="A0A495IDU4"/>
<feature type="transmembrane region" description="Helical" evidence="2">
    <location>
        <begin position="35"/>
        <end position="55"/>
    </location>
</feature>
<evidence type="ECO:0000256" key="2">
    <source>
        <dbReference type="SAM" id="Phobius"/>
    </source>
</evidence>
<feature type="region of interest" description="Disordered" evidence="1">
    <location>
        <begin position="1"/>
        <end position="28"/>
    </location>
</feature>
<keyword evidence="2" id="KW-1133">Transmembrane helix</keyword>
<feature type="compositionally biased region" description="Basic and acidic residues" evidence="1">
    <location>
        <begin position="194"/>
        <end position="208"/>
    </location>
</feature>
<feature type="transmembrane region" description="Helical" evidence="2">
    <location>
        <begin position="61"/>
        <end position="81"/>
    </location>
</feature>
<dbReference type="Proteomes" id="UP000280008">
    <property type="component" value="Unassembled WGS sequence"/>
</dbReference>
<dbReference type="InterPro" id="IPR021449">
    <property type="entry name" value="DUF3099"/>
</dbReference>
<proteinExistence type="predicted"/>
<dbReference type="Pfam" id="PF11298">
    <property type="entry name" value="DUF3099"/>
    <property type="match status" value="1"/>
</dbReference>
<feature type="compositionally biased region" description="Low complexity" evidence="1">
    <location>
        <begin position="107"/>
        <end position="117"/>
    </location>
</feature>
<name>A0A495IDU4_9MICO</name>
<evidence type="ECO:0000313" key="3">
    <source>
        <dbReference type="EMBL" id="RKR74173.1"/>
    </source>
</evidence>
<gene>
    <name evidence="3" type="ORF">C8E83_1281</name>
</gene>
<comment type="caution">
    <text evidence="3">The sequence shown here is derived from an EMBL/GenBank/DDBJ whole genome shotgun (WGS) entry which is preliminary data.</text>
</comment>
<dbReference type="EMBL" id="RBKS01000001">
    <property type="protein sequence ID" value="RKR74173.1"/>
    <property type="molecule type" value="Genomic_DNA"/>
</dbReference>
<evidence type="ECO:0008006" key="5">
    <source>
        <dbReference type="Google" id="ProtNLM"/>
    </source>
</evidence>
<sequence>MKIKSKKSRVTPLNGGSNTITSLPPAPRDEQRARMVRYAISMGIRTICVIAVFFVPGWWRLAPAIAAVVLPYFAVVIANAGHDGTAGEVERPGGVELYRPTEFTGYDPQGAGAAPHADGADETPRDTPAPPRPADAAPGQSGRDANADRRRRAQEQNRSAPEEPRVYYAAYAPGTEPRRAQPASSGDAAPHTQPESRDQQAERIERARQAAAARDAANVQPRPRE</sequence>
<accession>A0A495IDU4</accession>
<organism evidence="3 4">
    <name type="scientific">Frondihabitans australicus</name>
    <dbReference type="NCBI Taxonomy" id="386892"/>
    <lineage>
        <taxon>Bacteria</taxon>
        <taxon>Bacillati</taxon>
        <taxon>Actinomycetota</taxon>
        <taxon>Actinomycetes</taxon>
        <taxon>Micrococcales</taxon>
        <taxon>Microbacteriaceae</taxon>
        <taxon>Frondihabitans</taxon>
    </lineage>
</organism>
<keyword evidence="2" id="KW-0812">Transmembrane</keyword>
<dbReference type="OrthoDB" id="4229919at2"/>
<evidence type="ECO:0000256" key="1">
    <source>
        <dbReference type="SAM" id="MobiDB-lite"/>
    </source>
</evidence>
<feature type="region of interest" description="Disordered" evidence="1">
    <location>
        <begin position="98"/>
        <end position="225"/>
    </location>
</feature>
<evidence type="ECO:0000313" key="4">
    <source>
        <dbReference type="Proteomes" id="UP000280008"/>
    </source>
</evidence>
<protein>
    <recommendedName>
        <fullName evidence="5">DUF3099 family protein</fullName>
    </recommendedName>
</protein>